<keyword evidence="10 12" id="KW-1133">Transmembrane helix</keyword>
<organism evidence="14 15">
    <name type="scientific">Blastomyces parvus</name>
    <dbReference type="NCBI Taxonomy" id="2060905"/>
    <lineage>
        <taxon>Eukaryota</taxon>
        <taxon>Fungi</taxon>
        <taxon>Dikarya</taxon>
        <taxon>Ascomycota</taxon>
        <taxon>Pezizomycotina</taxon>
        <taxon>Eurotiomycetes</taxon>
        <taxon>Eurotiomycetidae</taxon>
        <taxon>Onygenales</taxon>
        <taxon>Ajellomycetaceae</taxon>
        <taxon>Blastomyces</taxon>
    </lineage>
</organism>
<dbReference type="InterPro" id="IPR026050">
    <property type="entry name" value="C1GALT1/C1GALT1_chp1"/>
</dbReference>
<dbReference type="GO" id="GO:0000166">
    <property type="term" value="F:nucleotide binding"/>
    <property type="evidence" value="ECO:0007669"/>
    <property type="project" value="UniProtKB-KW"/>
</dbReference>
<name>A0A2B7XJX7_9EURO</name>
<evidence type="ECO:0000256" key="10">
    <source>
        <dbReference type="ARBA" id="ARBA00022989"/>
    </source>
</evidence>
<dbReference type="GO" id="GO:0016263">
    <property type="term" value="F:glycoprotein-N-acetylgalactosamine 3-beta-galactosyltransferase activity"/>
    <property type="evidence" value="ECO:0007669"/>
    <property type="project" value="UniProtKB-EC"/>
</dbReference>
<comment type="caution">
    <text evidence="14">The sequence shown here is derived from an EMBL/GenBank/DDBJ whole genome shotgun (WGS) entry which is preliminary data.</text>
</comment>
<dbReference type="Pfam" id="PF02434">
    <property type="entry name" value="Fringe"/>
    <property type="match status" value="1"/>
</dbReference>
<keyword evidence="15" id="KW-1185">Reference proteome</keyword>
<feature type="domain" description="Fringe-like glycosyltransferase" evidence="13">
    <location>
        <begin position="186"/>
        <end position="252"/>
    </location>
</feature>
<evidence type="ECO:0000256" key="9">
    <source>
        <dbReference type="ARBA" id="ARBA00022968"/>
    </source>
</evidence>
<dbReference type="AlphaFoldDB" id="A0A2B7XJX7"/>
<keyword evidence="9" id="KW-0735">Signal-anchor</keyword>
<gene>
    <name evidence="14" type="ORF">GX51_01019</name>
</gene>
<dbReference type="InterPro" id="IPR003378">
    <property type="entry name" value="Fringe-like_glycosylTrfase"/>
</dbReference>
<dbReference type="Proteomes" id="UP000224080">
    <property type="component" value="Unassembled WGS sequence"/>
</dbReference>
<reference evidence="14 15" key="1">
    <citation type="submission" date="2017-10" db="EMBL/GenBank/DDBJ databases">
        <title>Comparative genomics in systemic dimorphic fungi from Ajellomycetaceae.</title>
        <authorList>
            <person name="Munoz J.F."/>
            <person name="Mcewen J.G."/>
            <person name="Clay O.K."/>
            <person name="Cuomo C.A."/>
        </authorList>
    </citation>
    <scope>NUCLEOTIDE SEQUENCE [LARGE SCALE GENOMIC DNA]</scope>
    <source>
        <strain evidence="14 15">UAMH130</strain>
    </source>
</reference>
<evidence type="ECO:0000313" key="14">
    <source>
        <dbReference type="EMBL" id="PGH08962.1"/>
    </source>
</evidence>
<evidence type="ECO:0000256" key="12">
    <source>
        <dbReference type="SAM" id="Phobius"/>
    </source>
</evidence>
<protein>
    <recommendedName>
        <fullName evidence="4">N-acetylgalactosaminide beta-1,3-galactosyltransferase</fullName>
        <ecNumber evidence="4">2.4.1.122</ecNumber>
    </recommendedName>
</protein>
<dbReference type="STRING" id="2060905.A0A2B7XJX7"/>
<evidence type="ECO:0000256" key="5">
    <source>
        <dbReference type="ARBA" id="ARBA00022676"/>
    </source>
</evidence>
<evidence type="ECO:0000256" key="1">
    <source>
        <dbReference type="ARBA" id="ARBA00004606"/>
    </source>
</evidence>
<proteinExistence type="inferred from homology"/>
<dbReference type="GO" id="GO:0016020">
    <property type="term" value="C:membrane"/>
    <property type="evidence" value="ECO:0007669"/>
    <property type="project" value="UniProtKB-SubCell"/>
</dbReference>
<evidence type="ECO:0000256" key="11">
    <source>
        <dbReference type="ARBA" id="ARBA00023136"/>
    </source>
</evidence>
<comment type="pathway">
    <text evidence="2">Protein modification; protein glycosylation.</text>
</comment>
<dbReference type="Gene3D" id="3.90.550.50">
    <property type="match status" value="1"/>
</dbReference>
<evidence type="ECO:0000259" key="13">
    <source>
        <dbReference type="Pfam" id="PF02434"/>
    </source>
</evidence>
<comment type="subcellular location">
    <subcellularLocation>
        <location evidence="1">Membrane</location>
        <topology evidence="1">Single-pass type II membrane protein</topology>
    </subcellularLocation>
</comment>
<evidence type="ECO:0000256" key="3">
    <source>
        <dbReference type="ARBA" id="ARBA00006462"/>
    </source>
</evidence>
<sequence>MDCHGYLCRPSRRRIYLLTLVFSLLGGSYLFSRTHGSAHYQGLKLSTPFFALFSSPPEDTQCPSIPGLNDIHVVLKTGATEAQTKLPIHSTTTLQCIPHFTIFSDYEEEISGLHVYDVLRGVDDRIKSTNPDFELYTSLRDSGREAVSRWNVIDNDSTPRGKPNNPAWVLDKWKFLPMMHETLKARENASWYVFMEADTYIVWPNLLAWLRQFDANEPYFLGSAAMFGGFPFAHGGSGYILSHAALERVTEFHSTRVKEWDELTAQEWAGDYVLAKLLNDAGVGLHWSRPMLQGTTPWNFDYISSREGKLPWCYPPVTYHHMTPDDIRAFWDFERNWHRENEKKNGNTFLLHRDVFQQLIKPWLNKVQQDWDNESTDIIKEVQNEKDCAARCVDDVECFQYSYEPGNCRTSKVAKGGVRKAGFVSGWMIERINQAVMRLGSCEEMEWIRP</sequence>
<keyword evidence="8" id="KW-0547">Nucleotide-binding</keyword>
<keyword evidence="5" id="KW-0328">Glycosyltransferase</keyword>
<keyword evidence="6" id="KW-0808">Transferase</keyword>
<keyword evidence="11 12" id="KW-0472">Membrane</keyword>
<accession>A0A2B7XJX7</accession>
<evidence type="ECO:0000256" key="2">
    <source>
        <dbReference type="ARBA" id="ARBA00004922"/>
    </source>
</evidence>
<evidence type="ECO:0000256" key="4">
    <source>
        <dbReference type="ARBA" id="ARBA00012557"/>
    </source>
</evidence>
<evidence type="ECO:0000256" key="8">
    <source>
        <dbReference type="ARBA" id="ARBA00022741"/>
    </source>
</evidence>
<dbReference type="OrthoDB" id="414175at2759"/>
<dbReference type="PANTHER" id="PTHR23033:SF47">
    <property type="entry name" value="APPLE DOMAIN-CONTAINING PROTEIN-RELATED"/>
    <property type="match status" value="1"/>
</dbReference>
<keyword evidence="7 12" id="KW-0812">Transmembrane</keyword>
<comment type="similarity">
    <text evidence="3">Belongs to the glycosyltransferase 31 family. Beta3-Gal-T subfamily.</text>
</comment>
<dbReference type="PANTHER" id="PTHR23033">
    <property type="entry name" value="BETA1,3-GALACTOSYLTRANSFERASE"/>
    <property type="match status" value="1"/>
</dbReference>
<evidence type="ECO:0000256" key="7">
    <source>
        <dbReference type="ARBA" id="ARBA00022692"/>
    </source>
</evidence>
<dbReference type="EMBL" id="PDNC01000007">
    <property type="protein sequence ID" value="PGH08962.1"/>
    <property type="molecule type" value="Genomic_DNA"/>
</dbReference>
<evidence type="ECO:0000256" key="6">
    <source>
        <dbReference type="ARBA" id="ARBA00022679"/>
    </source>
</evidence>
<dbReference type="EC" id="2.4.1.122" evidence="4"/>
<feature type="transmembrane region" description="Helical" evidence="12">
    <location>
        <begin position="15"/>
        <end position="32"/>
    </location>
</feature>
<evidence type="ECO:0000313" key="15">
    <source>
        <dbReference type="Proteomes" id="UP000224080"/>
    </source>
</evidence>